<keyword evidence="2" id="KW-1185">Reference proteome</keyword>
<gene>
    <name evidence="1" type="ORF">E1757_05015</name>
</gene>
<sequence length="193" mass="21795">MEVVFVHHGHGEHMVGMPDSYQIADPELTERGKKEAVRLRHVWPLTDRDAVIASPTRRALQTARLWCEGSHAARFIHPAIGPRQFPSRYDFKTMPCDANLELPSLTEQFDDFLLPADVPAFLWIQGINTAPALLFETWADQFIAWCRKLDKHRVFLVSHEGTIASYLHYLQKGEGRGGRPICPDPSGGARLSV</sequence>
<dbReference type="EMBL" id="SMRT01000002">
    <property type="protein sequence ID" value="TDF99226.1"/>
    <property type="molecule type" value="Genomic_DNA"/>
</dbReference>
<proteinExistence type="predicted"/>
<dbReference type="PANTHER" id="PTHR48100:SF1">
    <property type="entry name" value="HISTIDINE PHOSPHATASE FAMILY PROTEIN-RELATED"/>
    <property type="match status" value="1"/>
</dbReference>
<name>A0A4R5KU38_9BACL</name>
<evidence type="ECO:0000313" key="2">
    <source>
        <dbReference type="Proteomes" id="UP000295636"/>
    </source>
</evidence>
<dbReference type="InterPro" id="IPR029033">
    <property type="entry name" value="His_PPase_superfam"/>
</dbReference>
<accession>A0A4R5KU38</accession>
<dbReference type="SMART" id="SM00855">
    <property type="entry name" value="PGAM"/>
    <property type="match status" value="1"/>
</dbReference>
<dbReference type="PANTHER" id="PTHR48100">
    <property type="entry name" value="BROAD-SPECIFICITY PHOSPHATASE YOR283W-RELATED"/>
    <property type="match status" value="1"/>
</dbReference>
<dbReference type="GO" id="GO:0016791">
    <property type="term" value="F:phosphatase activity"/>
    <property type="evidence" value="ECO:0007669"/>
    <property type="project" value="TreeGrafter"/>
</dbReference>
<dbReference type="RefSeq" id="WP_133225764.1">
    <property type="nucleotide sequence ID" value="NZ_SMRT01000002.1"/>
</dbReference>
<dbReference type="GO" id="GO:0005737">
    <property type="term" value="C:cytoplasm"/>
    <property type="evidence" value="ECO:0007669"/>
    <property type="project" value="TreeGrafter"/>
</dbReference>
<comment type="caution">
    <text evidence="1">The sequence shown here is derived from an EMBL/GenBank/DDBJ whole genome shotgun (WGS) entry which is preliminary data.</text>
</comment>
<protein>
    <submittedName>
        <fullName evidence="1">Histidine phosphatase family protein</fullName>
    </submittedName>
</protein>
<dbReference type="CDD" id="cd07067">
    <property type="entry name" value="HP_PGM_like"/>
    <property type="match status" value="1"/>
</dbReference>
<organism evidence="1 2">
    <name type="scientific">Paenibacillus piri</name>
    <dbReference type="NCBI Taxonomy" id="2547395"/>
    <lineage>
        <taxon>Bacteria</taxon>
        <taxon>Bacillati</taxon>
        <taxon>Bacillota</taxon>
        <taxon>Bacilli</taxon>
        <taxon>Bacillales</taxon>
        <taxon>Paenibacillaceae</taxon>
        <taxon>Paenibacillus</taxon>
    </lineage>
</organism>
<dbReference type="Gene3D" id="3.40.50.1240">
    <property type="entry name" value="Phosphoglycerate mutase-like"/>
    <property type="match status" value="1"/>
</dbReference>
<dbReference type="SUPFAM" id="SSF53254">
    <property type="entry name" value="Phosphoglycerate mutase-like"/>
    <property type="match status" value="1"/>
</dbReference>
<dbReference type="InterPro" id="IPR013078">
    <property type="entry name" value="His_Pase_superF_clade-1"/>
</dbReference>
<evidence type="ECO:0000313" key="1">
    <source>
        <dbReference type="EMBL" id="TDF99226.1"/>
    </source>
</evidence>
<dbReference type="Proteomes" id="UP000295636">
    <property type="component" value="Unassembled WGS sequence"/>
</dbReference>
<dbReference type="AlphaFoldDB" id="A0A4R5KU38"/>
<dbReference type="Pfam" id="PF00300">
    <property type="entry name" value="His_Phos_1"/>
    <property type="match status" value="1"/>
</dbReference>
<dbReference type="InterPro" id="IPR050275">
    <property type="entry name" value="PGM_Phosphatase"/>
</dbReference>
<reference evidence="1 2" key="1">
    <citation type="submission" date="2019-03" db="EMBL/GenBank/DDBJ databases">
        <title>This is whole genome sequence of Paenibacillus sp MS74 strain.</title>
        <authorList>
            <person name="Trinh H.N."/>
        </authorList>
    </citation>
    <scope>NUCLEOTIDE SEQUENCE [LARGE SCALE GENOMIC DNA]</scope>
    <source>
        <strain evidence="1 2">MS74</strain>
    </source>
</reference>
<dbReference type="OrthoDB" id="2435937at2"/>